<comment type="subcellular location">
    <subcellularLocation>
        <location evidence="1">Cytoplasm</location>
    </subcellularLocation>
</comment>
<feature type="domain" description="NB-ARC" evidence="9">
    <location>
        <begin position="8"/>
        <end position="96"/>
    </location>
</feature>
<proteinExistence type="inferred from homology"/>
<dbReference type="Gene3D" id="1.10.8.430">
    <property type="entry name" value="Helical domain of apoptotic protease-activating factors"/>
    <property type="match status" value="1"/>
</dbReference>
<dbReference type="Gene3D" id="1.10.10.10">
    <property type="entry name" value="Winged helix-like DNA-binding domain superfamily/Winged helix DNA-binding domain"/>
    <property type="match status" value="1"/>
</dbReference>
<dbReference type="RefSeq" id="XP_016467515.1">
    <property type="nucleotide sequence ID" value="XM_016612029.1"/>
</dbReference>
<dbReference type="KEGG" id="nta:107790123"/>
<dbReference type="Pfam" id="PF00931">
    <property type="entry name" value="NB-ARC"/>
    <property type="match status" value="1"/>
</dbReference>
<keyword evidence="3" id="KW-0963">Cytoplasm</keyword>
<feature type="domain" description="Disease resistance protein winged helix" evidence="10">
    <location>
        <begin position="163"/>
        <end position="211"/>
    </location>
</feature>
<dbReference type="SMR" id="A0A1S3ZSY0"/>
<dbReference type="InterPro" id="IPR002182">
    <property type="entry name" value="NB-ARC"/>
</dbReference>
<evidence type="ECO:0000256" key="2">
    <source>
        <dbReference type="ARBA" id="ARBA00008894"/>
    </source>
</evidence>
<gene>
    <name evidence="11" type="primary">LOC107790123</name>
</gene>
<sequence length="471" mass="53854">MNHKDSSIDQLLENIYKELKLKRYLIVLDDIWSIEAWDLVRRLFPDDENGSRIMITTRLLEVADYARNDCLTHHIPFLNLEDSWKLLCNKVFVKEDCPPQLEEIGKKIVEQCRGLPLSVVVIAGVLSNINRTCSTSEQCLEILALSYNYLPCNLKACFLYIGVFLENTEIPADTLIKIWFAEGFLKTIIHKKTEEVSEECSEDLVGRSLIMEIFTGIPKVKKLVVCLQPWRSVTFNLIDSLIRLVDLEKLRIHLDISPYENFSLRLPTLLLDAFQGRNWNLNEGGFKKLKLLQINRKNLVLWEASSESLPRLEFLILKYCYKLEDIPTEIGDIPTIKLIELHNCSQAAATSAEEMGEEQQSLGNEVLVVRAYNTEDFLRMIHTSNIGASANTYILALPIAEPLEIVVKSLPNEGRRKHNYRYIGDGLQSAQAEIIVRAKQVVYALLQYHDREFDIPTDRMLDLGEAGKAGS</sequence>
<evidence type="ECO:0000256" key="7">
    <source>
        <dbReference type="ARBA" id="ARBA00022821"/>
    </source>
</evidence>
<dbReference type="PRINTS" id="PR00364">
    <property type="entry name" value="DISEASERSIST"/>
</dbReference>
<evidence type="ECO:0000259" key="9">
    <source>
        <dbReference type="Pfam" id="PF00931"/>
    </source>
</evidence>
<evidence type="ECO:0000313" key="11">
    <source>
        <dbReference type="RefSeq" id="XP_016467515.1"/>
    </source>
</evidence>
<dbReference type="AlphaFoldDB" id="A0A1S3ZSY0"/>
<evidence type="ECO:0000256" key="4">
    <source>
        <dbReference type="ARBA" id="ARBA00022614"/>
    </source>
</evidence>
<organism evidence="11">
    <name type="scientific">Nicotiana tabacum</name>
    <name type="common">Common tobacco</name>
    <dbReference type="NCBI Taxonomy" id="4097"/>
    <lineage>
        <taxon>Eukaryota</taxon>
        <taxon>Viridiplantae</taxon>
        <taxon>Streptophyta</taxon>
        <taxon>Embryophyta</taxon>
        <taxon>Tracheophyta</taxon>
        <taxon>Spermatophyta</taxon>
        <taxon>Magnoliopsida</taxon>
        <taxon>eudicotyledons</taxon>
        <taxon>Gunneridae</taxon>
        <taxon>Pentapetalae</taxon>
        <taxon>asterids</taxon>
        <taxon>lamiids</taxon>
        <taxon>Solanales</taxon>
        <taxon>Solanaceae</taxon>
        <taxon>Nicotianoideae</taxon>
        <taxon>Nicotianeae</taxon>
        <taxon>Nicotiana</taxon>
    </lineage>
</organism>
<reference evidence="11" key="1">
    <citation type="submission" date="2025-08" db="UniProtKB">
        <authorList>
            <consortium name="RefSeq"/>
        </authorList>
    </citation>
    <scope>IDENTIFICATION</scope>
</reference>
<keyword evidence="8" id="KW-0067">ATP-binding</keyword>
<dbReference type="InterPro" id="IPR027417">
    <property type="entry name" value="P-loop_NTPase"/>
</dbReference>
<comment type="similarity">
    <text evidence="2">Belongs to the disease resistance NB-LRR family.</text>
</comment>
<name>A0A1S3ZSY0_TOBAC</name>
<keyword evidence="6" id="KW-0547">Nucleotide-binding</keyword>
<dbReference type="InterPro" id="IPR036388">
    <property type="entry name" value="WH-like_DNA-bd_sf"/>
</dbReference>
<dbReference type="PANTHER" id="PTHR23155:SF1152">
    <property type="entry name" value="AAA+ ATPASE DOMAIN-CONTAINING PROTEIN"/>
    <property type="match status" value="1"/>
</dbReference>
<evidence type="ECO:0000256" key="8">
    <source>
        <dbReference type="ARBA" id="ARBA00022840"/>
    </source>
</evidence>
<dbReference type="GO" id="GO:0006952">
    <property type="term" value="P:defense response"/>
    <property type="evidence" value="ECO:0007669"/>
    <property type="project" value="InterPro"/>
</dbReference>
<dbReference type="SUPFAM" id="SSF52058">
    <property type="entry name" value="L domain-like"/>
    <property type="match status" value="1"/>
</dbReference>
<dbReference type="InterPro" id="IPR042197">
    <property type="entry name" value="Apaf_helical"/>
</dbReference>
<keyword evidence="4" id="KW-0433">Leucine-rich repeat</keyword>
<dbReference type="GO" id="GO:0043531">
    <property type="term" value="F:ADP binding"/>
    <property type="evidence" value="ECO:0007669"/>
    <property type="project" value="InterPro"/>
</dbReference>
<evidence type="ECO:0000256" key="1">
    <source>
        <dbReference type="ARBA" id="ARBA00004496"/>
    </source>
</evidence>
<dbReference type="SUPFAM" id="SSF52540">
    <property type="entry name" value="P-loop containing nucleoside triphosphate hydrolases"/>
    <property type="match status" value="1"/>
</dbReference>
<keyword evidence="7" id="KW-0611">Plant defense</keyword>
<dbReference type="InterPro" id="IPR044974">
    <property type="entry name" value="Disease_R_plants"/>
</dbReference>
<dbReference type="PANTHER" id="PTHR23155">
    <property type="entry name" value="DISEASE RESISTANCE PROTEIN RP"/>
    <property type="match status" value="1"/>
</dbReference>
<dbReference type="PaxDb" id="4097-A0A1S3ZSY0"/>
<dbReference type="OrthoDB" id="597327at2759"/>
<evidence type="ECO:0000256" key="6">
    <source>
        <dbReference type="ARBA" id="ARBA00022741"/>
    </source>
</evidence>
<dbReference type="GO" id="GO:0005737">
    <property type="term" value="C:cytoplasm"/>
    <property type="evidence" value="ECO:0007669"/>
    <property type="project" value="UniProtKB-SubCell"/>
</dbReference>
<accession>A0A1S3ZSY0</accession>
<evidence type="ECO:0000256" key="3">
    <source>
        <dbReference type="ARBA" id="ARBA00022490"/>
    </source>
</evidence>
<dbReference type="OMA" id="RNDCLTH"/>
<dbReference type="Pfam" id="PF23559">
    <property type="entry name" value="WHD_DRP"/>
    <property type="match status" value="1"/>
</dbReference>
<protein>
    <submittedName>
        <fullName evidence="11">Late blight resistance protein homolog R1B-16</fullName>
    </submittedName>
</protein>
<dbReference type="InterPro" id="IPR058922">
    <property type="entry name" value="WHD_DRP"/>
</dbReference>
<keyword evidence="5" id="KW-0677">Repeat</keyword>
<dbReference type="Gene3D" id="3.40.50.300">
    <property type="entry name" value="P-loop containing nucleotide triphosphate hydrolases"/>
    <property type="match status" value="1"/>
</dbReference>
<evidence type="ECO:0000256" key="5">
    <source>
        <dbReference type="ARBA" id="ARBA00022737"/>
    </source>
</evidence>
<evidence type="ECO:0000259" key="10">
    <source>
        <dbReference type="Pfam" id="PF23559"/>
    </source>
</evidence>